<organism evidence="1 2">
    <name type="scientific">Mucuna pruriens</name>
    <name type="common">Velvet bean</name>
    <name type="synonym">Dolichos pruriens</name>
    <dbReference type="NCBI Taxonomy" id="157652"/>
    <lineage>
        <taxon>Eukaryota</taxon>
        <taxon>Viridiplantae</taxon>
        <taxon>Streptophyta</taxon>
        <taxon>Embryophyta</taxon>
        <taxon>Tracheophyta</taxon>
        <taxon>Spermatophyta</taxon>
        <taxon>Magnoliopsida</taxon>
        <taxon>eudicotyledons</taxon>
        <taxon>Gunneridae</taxon>
        <taxon>Pentapetalae</taxon>
        <taxon>rosids</taxon>
        <taxon>fabids</taxon>
        <taxon>Fabales</taxon>
        <taxon>Fabaceae</taxon>
        <taxon>Papilionoideae</taxon>
        <taxon>50 kb inversion clade</taxon>
        <taxon>NPAAA clade</taxon>
        <taxon>indigoferoid/millettioid clade</taxon>
        <taxon>Phaseoleae</taxon>
        <taxon>Mucuna</taxon>
    </lineage>
</organism>
<gene>
    <name evidence="1" type="ORF">CR513_04216</name>
</gene>
<comment type="caution">
    <text evidence="1">The sequence shown here is derived from an EMBL/GenBank/DDBJ whole genome shotgun (WGS) entry which is preliminary data.</text>
</comment>
<dbReference type="EMBL" id="QJKJ01000696">
    <property type="protein sequence ID" value="RDY11163.1"/>
    <property type="molecule type" value="Genomic_DNA"/>
</dbReference>
<protein>
    <submittedName>
        <fullName evidence="1">Uncharacterized protein</fullName>
    </submittedName>
</protein>
<evidence type="ECO:0000313" key="1">
    <source>
        <dbReference type="EMBL" id="RDY11163.1"/>
    </source>
</evidence>
<evidence type="ECO:0000313" key="2">
    <source>
        <dbReference type="Proteomes" id="UP000257109"/>
    </source>
</evidence>
<name>A0A371I7Y4_MUCPR</name>
<feature type="non-terminal residue" evidence="1">
    <location>
        <position position="217"/>
    </location>
</feature>
<keyword evidence="2" id="KW-1185">Reference proteome</keyword>
<dbReference type="AlphaFoldDB" id="A0A371I7Y4"/>
<dbReference type="Proteomes" id="UP000257109">
    <property type="component" value="Unassembled WGS sequence"/>
</dbReference>
<sequence length="217" mass="24845">MIDSSKEISSYSRKTQRMMRQMIILEEKLKKLKGGLEFVMINIVSVNAKVDALSKVKGKIVAFMHESEASRNESLNSPSNMSLRENDANTNLHNLGDMKEEAALAPQGSMTRGRLKRMQEEVNKELAMLHCQKKTLEGHIVTLYKAEASKFSLYFHSSMQQKYNDEILCNVAPMEATHIPLGKLWQYEKVTLKPLSPIKVSEDQLKMKIKKEKEQKE</sequence>
<reference evidence="1" key="1">
    <citation type="submission" date="2018-05" db="EMBL/GenBank/DDBJ databases">
        <title>Draft genome of Mucuna pruriens seed.</title>
        <authorList>
            <person name="Nnadi N.E."/>
            <person name="Vos R."/>
            <person name="Hasami M.H."/>
            <person name="Devisetty U.K."/>
            <person name="Aguiy J.C."/>
        </authorList>
    </citation>
    <scope>NUCLEOTIDE SEQUENCE [LARGE SCALE GENOMIC DNA]</scope>
    <source>
        <strain evidence="1">JCA_2017</strain>
    </source>
</reference>
<accession>A0A371I7Y4</accession>
<proteinExistence type="predicted"/>